<feature type="compositionally biased region" description="Basic and acidic residues" evidence="1">
    <location>
        <begin position="44"/>
        <end position="53"/>
    </location>
</feature>
<dbReference type="RefSeq" id="WP_256611507.1">
    <property type="nucleotide sequence ID" value="NZ_JANIBM010000017.1"/>
</dbReference>
<proteinExistence type="predicted"/>
<gene>
    <name evidence="2" type="ORF">NP603_13925</name>
</gene>
<dbReference type="Proteomes" id="UP001524569">
    <property type="component" value="Unassembled WGS sequence"/>
</dbReference>
<dbReference type="EMBL" id="JANIBM010000017">
    <property type="protein sequence ID" value="MCQ8182216.1"/>
    <property type="molecule type" value="Genomic_DNA"/>
</dbReference>
<name>A0ABT1UJK8_9GAMM</name>
<reference evidence="2 3" key="1">
    <citation type="submission" date="2022-07" db="EMBL/GenBank/DDBJ databases">
        <title>Methylomonas rivi sp. nov., Methylomonas rosea sp. nov., Methylomonas aureus sp. nov. and Methylomonas subterranea sp. nov., four novel methanotrophs isolated from a freshwater creek and the deep terrestrial subsurface.</title>
        <authorList>
            <person name="Abin C."/>
            <person name="Sankaranarayanan K."/>
            <person name="Garner C."/>
            <person name="Sindelar R."/>
            <person name="Kotary K."/>
            <person name="Garner R."/>
            <person name="Barclay S."/>
            <person name="Lawson P."/>
            <person name="Krumholz L."/>
        </authorList>
    </citation>
    <scope>NUCLEOTIDE SEQUENCE [LARGE SCALE GENOMIC DNA]</scope>
    <source>
        <strain evidence="2 3">SURF-1</strain>
    </source>
</reference>
<evidence type="ECO:0000256" key="1">
    <source>
        <dbReference type="SAM" id="MobiDB-lite"/>
    </source>
</evidence>
<feature type="region of interest" description="Disordered" evidence="1">
    <location>
        <begin position="33"/>
        <end position="53"/>
    </location>
</feature>
<organism evidence="2 3">
    <name type="scientific">Methylomonas aurea</name>
    <dbReference type="NCBI Taxonomy" id="2952224"/>
    <lineage>
        <taxon>Bacteria</taxon>
        <taxon>Pseudomonadati</taxon>
        <taxon>Pseudomonadota</taxon>
        <taxon>Gammaproteobacteria</taxon>
        <taxon>Methylococcales</taxon>
        <taxon>Methylococcaceae</taxon>
        <taxon>Methylomonas</taxon>
    </lineage>
</organism>
<accession>A0ABT1UJK8</accession>
<evidence type="ECO:0000313" key="3">
    <source>
        <dbReference type="Proteomes" id="UP001524569"/>
    </source>
</evidence>
<evidence type="ECO:0000313" key="2">
    <source>
        <dbReference type="EMBL" id="MCQ8182216.1"/>
    </source>
</evidence>
<comment type="caution">
    <text evidence="2">The sequence shown here is derived from an EMBL/GenBank/DDBJ whole genome shotgun (WGS) entry which is preliminary data.</text>
</comment>
<sequence length="53" mass="5996">MNAIAIQAELDRPGGPQFRGNQYIARVRPQEPTAKYKSHGRNGRNFETKRGLV</sequence>
<protein>
    <submittedName>
        <fullName evidence="2">Uncharacterized protein</fullName>
    </submittedName>
</protein>
<keyword evidence="3" id="KW-1185">Reference proteome</keyword>